<evidence type="ECO:0000313" key="5">
    <source>
        <dbReference type="Proteomes" id="UP000028780"/>
    </source>
</evidence>
<dbReference type="GO" id="GO:0000270">
    <property type="term" value="P:peptidoglycan metabolic process"/>
    <property type="evidence" value="ECO:0007669"/>
    <property type="project" value="TreeGrafter"/>
</dbReference>
<dbReference type="AlphaFoldDB" id="A0A076NPV7"/>
<keyword evidence="3" id="KW-0121">Carboxypeptidase</keyword>
<dbReference type="GO" id="GO:0006508">
    <property type="term" value="P:proteolysis"/>
    <property type="evidence" value="ECO:0007669"/>
    <property type="project" value="InterPro"/>
</dbReference>
<dbReference type="Proteomes" id="UP000215374">
    <property type="component" value="Chromosome 1"/>
</dbReference>
<keyword evidence="5" id="KW-1185">Reference proteome</keyword>
<dbReference type="PANTHER" id="PTHR30023">
    <property type="entry name" value="D-ALANYL-D-ALANINE CARBOXYPEPTIDASE"/>
    <property type="match status" value="1"/>
</dbReference>
<dbReference type="Proteomes" id="UP000028780">
    <property type="component" value="Chromosome"/>
</dbReference>
<dbReference type="EC" id="3.4.16.4" evidence="4"/>
<dbReference type="OrthoDB" id="56883at2"/>
<evidence type="ECO:0000313" key="4">
    <source>
        <dbReference type="EMBL" id="SNV83256.1"/>
    </source>
</evidence>
<protein>
    <submittedName>
        <fullName evidence="3">D-alanyl-D-alanine carboxypeptidase</fullName>
        <ecNumber evidence="4">3.4.16.4</ecNumber>
    </submittedName>
</protein>
<dbReference type="InterPro" id="IPR000667">
    <property type="entry name" value="Peptidase_S13"/>
</dbReference>
<dbReference type="RefSeq" id="WP_038592476.1">
    <property type="nucleotide sequence ID" value="NZ_CP009211.1"/>
</dbReference>
<dbReference type="eggNOG" id="COG2027">
    <property type="taxonomic scope" value="Bacteria"/>
</dbReference>
<dbReference type="Pfam" id="PF02113">
    <property type="entry name" value="Peptidase_S13"/>
    <property type="match status" value="2"/>
</dbReference>
<evidence type="ECO:0000256" key="1">
    <source>
        <dbReference type="ARBA" id="ARBA00006096"/>
    </source>
</evidence>
<proteinExistence type="inferred from homology"/>
<accession>A0A076NPV7</accession>
<dbReference type="InterPro" id="IPR012338">
    <property type="entry name" value="Beta-lactam/transpept-like"/>
</dbReference>
<dbReference type="Gene3D" id="3.40.710.10">
    <property type="entry name" value="DD-peptidase/beta-lactamase superfamily"/>
    <property type="match status" value="2"/>
</dbReference>
<dbReference type="KEGG" id="cii:CIMIT_10300"/>
<gene>
    <name evidence="4" type="primary">dacB_2</name>
    <name evidence="3" type="ORF">CIMIT_10300</name>
    <name evidence="4" type="ORF">SAMEA4535761_02118</name>
</gene>
<keyword evidence="2 4" id="KW-0378">Hydrolase</keyword>
<sequence length="426" mass="44428">MKVWSWVVGALALGAVGTAAGFGITAQRELAALEHAPAYSLTAPPPLLEPVQGSPIDEQLLIDALTPPASNPDLGTFHARISSANTGEVVLDRNADEPLRPASVTKILTSAAALYQLGPEDTLSTAVVRGAQPGEVTILAGGDVWLDDEALDDLAAQVSASDAGQVTSVSIDTSLWDGFTEFPDTWDPENIDAGYVAPLQPAMLSGGRMDGNTEGDVPRSHTPALAVAQALAYRLGADNASIADAPVSEDSQVLATVESPTLTERMRVMMRNSDNVYAEAIGHEVALARGTTNAPQAVLDTLAEHGLDLSGTELADCSGLSDTNRIAPALLDTILMQAATEAPLRDLLDTLPVAAGEGTLETRYDDLPGRGWVRAKTGTLDETSALAGTVTSEAGNVYTFAFISNDSSILEARRGMDELASVLRAF</sequence>
<reference evidence="4 6" key="2">
    <citation type="submission" date="2017-06" db="EMBL/GenBank/DDBJ databases">
        <authorList>
            <consortium name="Pathogen Informatics"/>
        </authorList>
    </citation>
    <scope>NUCLEOTIDE SEQUENCE [LARGE SCALE GENOMIC DNA]</scope>
    <source>
        <strain evidence="4 6">NCTC13015</strain>
    </source>
</reference>
<dbReference type="GO" id="GO:0009002">
    <property type="term" value="F:serine-type D-Ala-D-Ala carboxypeptidase activity"/>
    <property type="evidence" value="ECO:0007669"/>
    <property type="project" value="UniProtKB-EC"/>
</dbReference>
<dbReference type="SUPFAM" id="SSF56601">
    <property type="entry name" value="beta-lactamase/transpeptidase-like"/>
    <property type="match status" value="1"/>
</dbReference>
<organism evidence="3 5">
    <name type="scientific">Corynebacterium imitans</name>
    <dbReference type="NCBI Taxonomy" id="156978"/>
    <lineage>
        <taxon>Bacteria</taxon>
        <taxon>Bacillati</taxon>
        <taxon>Actinomycetota</taxon>
        <taxon>Actinomycetes</taxon>
        <taxon>Mycobacteriales</taxon>
        <taxon>Corynebacteriaceae</taxon>
        <taxon>Corynebacterium</taxon>
    </lineage>
</organism>
<evidence type="ECO:0000256" key="2">
    <source>
        <dbReference type="ARBA" id="ARBA00022801"/>
    </source>
</evidence>
<dbReference type="HOGENOM" id="CLU_017692_0_0_11"/>
<dbReference type="STRING" id="156978.CIMIT_10300"/>
<comment type="similarity">
    <text evidence="1">Belongs to the peptidase S13 family.</text>
</comment>
<evidence type="ECO:0000313" key="3">
    <source>
        <dbReference type="EMBL" id="AIJ34221.1"/>
    </source>
</evidence>
<dbReference type="NCBIfam" id="TIGR00666">
    <property type="entry name" value="PBP4"/>
    <property type="match status" value="1"/>
</dbReference>
<keyword evidence="3" id="KW-0645">Protease</keyword>
<dbReference type="PRINTS" id="PR00922">
    <property type="entry name" value="DADACBPTASE3"/>
</dbReference>
<name>A0A076NPV7_9CORY</name>
<dbReference type="EMBL" id="CP009211">
    <property type="protein sequence ID" value="AIJ34221.1"/>
    <property type="molecule type" value="Genomic_DNA"/>
</dbReference>
<evidence type="ECO:0000313" key="6">
    <source>
        <dbReference type="Proteomes" id="UP000215374"/>
    </source>
</evidence>
<dbReference type="PANTHER" id="PTHR30023:SF0">
    <property type="entry name" value="PENICILLIN-SENSITIVE CARBOXYPEPTIDASE A"/>
    <property type="match status" value="1"/>
</dbReference>
<dbReference type="EMBL" id="LT906467">
    <property type="protein sequence ID" value="SNV83256.1"/>
    <property type="molecule type" value="Genomic_DNA"/>
</dbReference>
<reference evidence="3 5" key="1">
    <citation type="submission" date="2014-08" db="EMBL/GenBank/DDBJ databases">
        <title>Complete genome sequence of Corynebacterium imitans DSM 44264, isolated from a five-month-old boy with suspected pharyngeal diphtheria.</title>
        <authorList>
            <person name="Mollmann S."/>
            <person name="Albersmeier A."/>
            <person name="Ruckert C."/>
            <person name="Tauch A."/>
        </authorList>
    </citation>
    <scope>NUCLEOTIDE SEQUENCE [LARGE SCALE GENOMIC DNA]</scope>
    <source>
        <strain evidence="3 5">DSM 44264</strain>
    </source>
</reference>